<protein>
    <submittedName>
        <fullName evidence="7">AI-2E family transporter</fullName>
    </submittedName>
</protein>
<evidence type="ECO:0000256" key="3">
    <source>
        <dbReference type="ARBA" id="ARBA00022692"/>
    </source>
</evidence>
<feature type="transmembrane region" description="Helical" evidence="6">
    <location>
        <begin position="105"/>
        <end position="126"/>
    </location>
</feature>
<keyword evidence="3 6" id="KW-0812">Transmembrane</keyword>
<gene>
    <name evidence="7" type="ORF">ACFQ0P_05335</name>
</gene>
<keyword evidence="8" id="KW-1185">Reference proteome</keyword>
<feature type="transmembrane region" description="Helical" evidence="6">
    <location>
        <begin position="49"/>
        <end position="69"/>
    </location>
</feature>
<accession>A0ABW3AFQ2</accession>
<dbReference type="EMBL" id="JBHTII010000001">
    <property type="protein sequence ID" value="MFD0789813.1"/>
    <property type="molecule type" value="Genomic_DNA"/>
</dbReference>
<organism evidence="7 8">
    <name type="scientific">Microbacterium insulae</name>
    <dbReference type="NCBI Taxonomy" id="483014"/>
    <lineage>
        <taxon>Bacteria</taxon>
        <taxon>Bacillati</taxon>
        <taxon>Actinomycetota</taxon>
        <taxon>Actinomycetes</taxon>
        <taxon>Micrococcales</taxon>
        <taxon>Microbacteriaceae</taxon>
        <taxon>Microbacterium</taxon>
    </lineage>
</organism>
<keyword evidence="4 6" id="KW-1133">Transmembrane helix</keyword>
<evidence type="ECO:0000256" key="5">
    <source>
        <dbReference type="ARBA" id="ARBA00023136"/>
    </source>
</evidence>
<dbReference type="PANTHER" id="PTHR21716">
    <property type="entry name" value="TRANSMEMBRANE PROTEIN"/>
    <property type="match status" value="1"/>
</dbReference>
<evidence type="ECO:0000313" key="7">
    <source>
        <dbReference type="EMBL" id="MFD0789813.1"/>
    </source>
</evidence>
<evidence type="ECO:0000256" key="6">
    <source>
        <dbReference type="SAM" id="Phobius"/>
    </source>
</evidence>
<comment type="similarity">
    <text evidence="2">Belongs to the autoinducer-2 exporter (AI-2E) (TC 2.A.86) family.</text>
</comment>
<dbReference type="PANTHER" id="PTHR21716:SF62">
    <property type="entry name" value="TRANSPORT PROTEIN YDBI-RELATED"/>
    <property type="match status" value="1"/>
</dbReference>
<evidence type="ECO:0000256" key="2">
    <source>
        <dbReference type="ARBA" id="ARBA00009773"/>
    </source>
</evidence>
<feature type="transmembrane region" description="Helical" evidence="6">
    <location>
        <begin position="75"/>
        <end position="93"/>
    </location>
</feature>
<reference evidence="8" key="1">
    <citation type="journal article" date="2019" name="Int. J. Syst. Evol. Microbiol.">
        <title>The Global Catalogue of Microorganisms (GCM) 10K type strain sequencing project: providing services to taxonomists for standard genome sequencing and annotation.</title>
        <authorList>
            <consortium name="The Broad Institute Genomics Platform"/>
            <consortium name="The Broad Institute Genome Sequencing Center for Infectious Disease"/>
            <person name="Wu L."/>
            <person name="Ma J."/>
        </authorList>
    </citation>
    <scope>NUCLEOTIDE SEQUENCE [LARGE SCALE GENOMIC DNA]</scope>
    <source>
        <strain evidence="8">CCUG 54523</strain>
    </source>
</reference>
<feature type="transmembrane region" description="Helical" evidence="6">
    <location>
        <begin position="242"/>
        <end position="271"/>
    </location>
</feature>
<name>A0ABW3AFQ2_9MICO</name>
<sequence>MDATPPSAPDPEPEQSPHVAEDPALIDVLAPPERPKRFAGVLAALDRPLALGFITTLGVLGALVLGSALGSISTILVYIVLAMFLAVGLDPLVRVLERRRVKRPAAIAIVFGGFALLFAAFLIWVLPPVLAQIGEFIAAIPAAIAGVPESDWFQALDVDTQAAVLAALDELAHWIASPATLGALGGGILAVGVAFVGGISASFIVVALTLYFLSSLSSMKKAFYALAPARNRARLEDLTERITASVGGALIGSVTLSSLNAGAVFLLHVLIGLPFPALMAVIAFVITLIPLFGSVIFLVIGTGVALFSSPTQALIFFVAYLVYIQLESYVISPRVMNKAIAIPAALVLIGAMVGGALMGVIGVLVALPVMASILLIIREVVVPKQDLKV</sequence>
<comment type="caution">
    <text evidence="7">The sequence shown here is derived from an EMBL/GenBank/DDBJ whole genome shotgun (WGS) entry which is preliminary data.</text>
</comment>
<feature type="transmembrane region" description="Helical" evidence="6">
    <location>
        <begin position="277"/>
        <end position="301"/>
    </location>
</feature>
<evidence type="ECO:0000256" key="4">
    <source>
        <dbReference type="ARBA" id="ARBA00022989"/>
    </source>
</evidence>
<feature type="transmembrane region" description="Helical" evidence="6">
    <location>
        <begin position="344"/>
        <end position="377"/>
    </location>
</feature>
<evidence type="ECO:0000313" key="8">
    <source>
        <dbReference type="Proteomes" id="UP001597055"/>
    </source>
</evidence>
<comment type="subcellular location">
    <subcellularLocation>
        <location evidence="1">Membrane</location>
        <topology evidence="1">Multi-pass membrane protein</topology>
    </subcellularLocation>
</comment>
<dbReference type="Proteomes" id="UP001597055">
    <property type="component" value="Unassembled WGS sequence"/>
</dbReference>
<proteinExistence type="inferred from homology"/>
<keyword evidence="5 6" id="KW-0472">Membrane</keyword>
<evidence type="ECO:0000256" key="1">
    <source>
        <dbReference type="ARBA" id="ARBA00004141"/>
    </source>
</evidence>
<dbReference type="InterPro" id="IPR002549">
    <property type="entry name" value="AI-2E-like"/>
</dbReference>
<feature type="transmembrane region" description="Helical" evidence="6">
    <location>
        <begin position="188"/>
        <end position="213"/>
    </location>
</feature>
<dbReference type="RefSeq" id="WP_204981082.1">
    <property type="nucleotide sequence ID" value="NZ_JBHTII010000001.1"/>
</dbReference>
<feature type="transmembrane region" description="Helical" evidence="6">
    <location>
        <begin position="313"/>
        <end position="332"/>
    </location>
</feature>
<dbReference type="Pfam" id="PF01594">
    <property type="entry name" value="AI-2E_transport"/>
    <property type="match status" value="1"/>
</dbReference>